<dbReference type="PANTHER" id="PTHR43582">
    <property type="entry name" value="LINEARMYCIN RESISTANCE ATP-BINDING PROTEIN LNRL"/>
    <property type="match status" value="1"/>
</dbReference>
<evidence type="ECO:0000259" key="2">
    <source>
        <dbReference type="Pfam" id="PF00005"/>
    </source>
</evidence>
<feature type="domain" description="ABC transporter" evidence="2">
    <location>
        <begin position="3"/>
        <end position="42"/>
    </location>
</feature>
<dbReference type="Gene3D" id="3.40.50.300">
    <property type="entry name" value="P-loop containing nucleotide triphosphate hydrolases"/>
    <property type="match status" value="1"/>
</dbReference>
<evidence type="ECO:0000256" key="1">
    <source>
        <dbReference type="SAM" id="MobiDB-lite"/>
    </source>
</evidence>
<dbReference type="Proteomes" id="UP000485880">
    <property type="component" value="Unassembled WGS sequence"/>
</dbReference>
<evidence type="ECO:0000313" key="5">
    <source>
        <dbReference type="Proteomes" id="UP000485880"/>
    </source>
</evidence>
<dbReference type="PANTHER" id="PTHR43582:SF2">
    <property type="entry name" value="LINEARMYCIN RESISTANCE ATP-BINDING PROTEIN LNRL"/>
    <property type="match status" value="1"/>
</dbReference>
<feature type="compositionally biased region" description="Basic residues" evidence="1">
    <location>
        <begin position="254"/>
        <end position="264"/>
    </location>
</feature>
<protein>
    <recommendedName>
        <fullName evidence="6">ABC transporter domain-containing protein</fullName>
    </recommendedName>
</protein>
<dbReference type="SUPFAM" id="SSF52540">
    <property type="entry name" value="P-loop containing nucleoside triphosphate hydrolases"/>
    <property type="match status" value="1"/>
</dbReference>
<dbReference type="InterPro" id="IPR027417">
    <property type="entry name" value="P-loop_NTPase"/>
</dbReference>
<proteinExistence type="predicted"/>
<accession>A0A8B6M860</accession>
<name>A0A8B6M860_METTU</name>
<organism evidence="4 5">
    <name type="scientific">Methylocella tundrae</name>
    <dbReference type="NCBI Taxonomy" id="227605"/>
    <lineage>
        <taxon>Bacteria</taxon>
        <taxon>Pseudomonadati</taxon>
        <taxon>Pseudomonadota</taxon>
        <taxon>Alphaproteobacteria</taxon>
        <taxon>Hyphomicrobiales</taxon>
        <taxon>Beijerinckiaceae</taxon>
        <taxon>Methylocella</taxon>
    </lineage>
</organism>
<dbReference type="InterPro" id="IPR003439">
    <property type="entry name" value="ABC_transporter-like_ATP-bd"/>
</dbReference>
<reference evidence="4 5" key="1">
    <citation type="submission" date="2019-05" db="EMBL/GenBank/DDBJ databases">
        <authorList>
            <person name="Farhan Ul Haque M."/>
        </authorList>
    </citation>
    <scope>NUCLEOTIDE SEQUENCE [LARGE SCALE GENOMIC DNA]</scope>
    <source>
        <strain evidence="4">2</strain>
    </source>
</reference>
<dbReference type="CDD" id="cd07344">
    <property type="entry name" value="M48_yhfN_like"/>
    <property type="match status" value="1"/>
</dbReference>
<evidence type="ECO:0008006" key="6">
    <source>
        <dbReference type="Google" id="ProtNLM"/>
    </source>
</evidence>
<dbReference type="GO" id="GO:0005524">
    <property type="term" value="F:ATP binding"/>
    <property type="evidence" value="ECO:0007669"/>
    <property type="project" value="InterPro"/>
</dbReference>
<keyword evidence="5" id="KW-1185">Reference proteome</keyword>
<dbReference type="Gene3D" id="3.30.2010.10">
    <property type="entry name" value="Metalloproteases ('zincins'), catalytic domain"/>
    <property type="match status" value="1"/>
</dbReference>
<feature type="domain" description="YgjP-like metallopeptidase" evidence="3">
    <location>
        <begin position="65"/>
        <end position="91"/>
    </location>
</feature>
<dbReference type="GO" id="GO:0016887">
    <property type="term" value="F:ATP hydrolysis activity"/>
    <property type="evidence" value="ECO:0007669"/>
    <property type="project" value="InterPro"/>
</dbReference>
<dbReference type="InterPro" id="IPR002725">
    <property type="entry name" value="YgjP-like_metallopeptidase"/>
</dbReference>
<comment type="caution">
    <text evidence="4">The sequence shown here is derived from an EMBL/GenBank/DDBJ whole genome shotgun (WGS) entry which is preliminary data.</text>
</comment>
<feature type="region of interest" description="Disordered" evidence="1">
    <location>
        <begin position="223"/>
        <end position="264"/>
    </location>
</feature>
<sequence length="264" mass="29447">MMGLEDAAAKLVQGYSGGMIRRLEIAQSMIHEPAILFMDEPTVGLDPVARQTVWDHVRELRDRLAPPFVLDYLAAHEVAHLQHMNHSLAFGRPWEACPKTWLPPILAEDAWDGLASDRSQDERGGRRGYFPESRDFAVRAESGAYACERRPAVSARNRSTAGRRAAACALVKIPRLHPYRVEAAILDVNAAALCSGLRSLARIDAGGAAMEFVAAPMRWAERQNRGRRCSQATPTNRSKSWRRDARPPLPVEHGRRRPAFQRIG</sequence>
<evidence type="ECO:0000259" key="3">
    <source>
        <dbReference type="Pfam" id="PF01863"/>
    </source>
</evidence>
<gene>
    <name evidence="4" type="ORF">MPC4_270012</name>
</gene>
<dbReference type="Pfam" id="PF01863">
    <property type="entry name" value="YgjP-like"/>
    <property type="match status" value="1"/>
</dbReference>
<dbReference type="EMBL" id="CABFMQ020000084">
    <property type="protein sequence ID" value="VTZ50651.1"/>
    <property type="molecule type" value="Genomic_DNA"/>
</dbReference>
<dbReference type="Pfam" id="PF00005">
    <property type="entry name" value="ABC_tran"/>
    <property type="match status" value="1"/>
</dbReference>
<dbReference type="AlphaFoldDB" id="A0A8B6M860"/>
<evidence type="ECO:0000313" key="4">
    <source>
        <dbReference type="EMBL" id="VTZ50651.1"/>
    </source>
</evidence>